<evidence type="ECO:0000313" key="3">
    <source>
        <dbReference type="Proteomes" id="UP000756346"/>
    </source>
</evidence>
<name>A0A9P8YDA9_9PEZI</name>
<sequence length="87" mass="9533">MQPTAPYTTIIAYQQASPKCLPLLKTPTQQTSLHSNDDKQPFAHNNPPANGHYLPSVQSATPRDHSSSILDPSNLANDKTVMTQEPH</sequence>
<feature type="region of interest" description="Disordered" evidence="1">
    <location>
        <begin position="22"/>
        <end position="87"/>
    </location>
</feature>
<comment type="caution">
    <text evidence="2">The sequence shown here is derived from an EMBL/GenBank/DDBJ whole genome shotgun (WGS) entry which is preliminary data.</text>
</comment>
<keyword evidence="3" id="KW-1185">Reference proteome</keyword>
<dbReference type="Proteomes" id="UP000756346">
    <property type="component" value="Unassembled WGS sequence"/>
</dbReference>
<evidence type="ECO:0000256" key="1">
    <source>
        <dbReference type="SAM" id="MobiDB-lite"/>
    </source>
</evidence>
<evidence type="ECO:0000313" key="2">
    <source>
        <dbReference type="EMBL" id="KAH7037233.1"/>
    </source>
</evidence>
<accession>A0A9P8YDA9</accession>
<dbReference type="RefSeq" id="XP_046016354.1">
    <property type="nucleotide sequence ID" value="XM_046152648.1"/>
</dbReference>
<gene>
    <name evidence="2" type="ORF">B0I36DRAFT_313584</name>
</gene>
<proteinExistence type="predicted"/>
<protein>
    <submittedName>
        <fullName evidence="2">Uncharacterized protein</fullName>
    </submittedName>
</protein>
<dbReference type="EMBL" id="JAGTJQ010000002">
    <property type="protein sequence ID" value="KAH7037233.1"/>
    <property type="molecule type" value="Genomic_DNA"/>
</dbReference>
<organism evidence="2 3">
    <name type="scientific">Microdochium trichocladiopsis</name>
    <dbReference type="NCBI Taxonomy" id="1682393"/>
    <lineage>
        <taxon>Eukaryota</taxon>
        <taxon>Fungi</taxon>
        <taxon>Dikarya</taxon>
        <taxon>Ascomycota</taxon>
        <taxon>Pezizomycotina</taxon>
        <taxon>Sordariomycetes</taxon>
        <taxon>Xylariomycetidae</taxon>
        <taxon>Xylariales</taxon>
        <taxon>Microdochiaceae</taxon>
        <taxon>Microdochium</taxon>
    </lineage>
</organism>
<reference evidence="2" key="1">
    <citation type="journal article" date="2021" name="Nat. Commun.">
        <title>Genetic determinants of endophytism in the Arabidopsis root mycobiome.</title>
        <authorList>
            <person name="Mesny F."/>
            <person name="Miyauchi S."/>
            <person name="Thiergart T."/>
            <person name="Pickel B."/>
            <person name="Atanasova L."/>
            <person name="Karlsson M."/>
            <person name="Huettel B."/>
            <person name="Barry K.W."/>
            <person name="Haridas S."/>
            <person name="Chen C."/>
            <person name="Bauer D."/>
            <person name="Andreopoulos W."/>
            <person name="Pangilinan J."/>
            <person name="LaButti K."/>
            <person name="Riley R."/>
            <person name="Lipzen A."/>
            <person name="Clum A."/>
            <person name="Drula E."/>
            <person name="Henrissat B."/>
            <person name="Kohler A."/>
            <person name="Grigoriev I.V."/>
            <person name="Martin F.M."/>
            <person name="Hacquard S."/>
        </authorList>
    </citation>
    <scope>NUCLEOTIDE SEQUENCE</scope>
    <source>
        <strain evidence="2">MPI-CAGE-CH-0230</strain>
    </source>
</reference>
<dbReference type="AlphaFoldDB" id="A0A9P8YDA9"/>
<feature type="compositionally biased region" description="Polar residues" evidence="1">
    <location>
        <begin position="56"/>
        <end position="87"/>
    </location>
</feature>
<dbReference type="GeneID" id="70182194"/>